<feature type="region of interest" description="Disordered" evidence="1">
    <location>
        <begin position="665"/>
        <end position="684"/>
    </location>
</feature>
<feature type="region of interest" description="Disordered" evidence="1">
    <location>
        <begin position="156"/>
        <end position="179"/>
    </location>
</feature>
<evidence type="ECO:0000313" key="3">
    <source>
        <dbReference type="Proteomes" id="UP000237144"/>
    </source>
</evidence>
<feature type="compositionally biased region" description="Basic and acidic residues" evidence="1">
    <location>
        <begin position="621"/>
        <end position="644"/>
    </location>
</feature>
<evidence type="ECO:0000313" key="2">
    <source>
        <dbReference type="EMBL" id="POY76123.1"/>
    </source>
</evidence>
<feature type="compositionally biased region" description="Basic and acidic residues" evidence="1">
    <location>
        <begin position="239"/>
        <end position="254"/>
    </location>
</feature>
<feature type="region of interest" description="Disordered" evidence="1">
    <location>
        <begin position="584"/>
        <end position="659"/>
    </location>
</feature>
<feature type="region of interest" description="Disordered" evidence="1">
    <location>
        <begin position="533"/>
        <end position="558"/>
    </location>
</feature>
<feature type="region of interest" description="Disordered" evidence="1">
    <location>
        <begin position="63"/>
        <end position="94"/>
    </location>
</feature>
<dbReference type="AlphaFoldDB" id="A0A2S5BH98"/>
<accession>A0A2S5BH98</accession>
<protein>
    <submittedName>
        <fullName evidence="2">Uncharacterized protein</fullName>
    </submittedName>
</protein>
<feature type="region of interest" description="Disordered" evidence="1">
    <location>
        <begin position="493"/>
        <end position="521"/>
    </location>
</feature>
<feature type="compositionally biased region" description="Low complexity" evidence="1">
    <location>
        <begin position="544"/>
        <end position="558"/>
    </location>
</feature>
<organism evidence="2 3">
    <name type="scientific">Rhodotorula taiwanensis</name>
    <dbReference type="NCBI Taxonomy" id="741276"/>
    <lineage>
        <taxon>Eukaryota</taxon>
        <taxon>Fungi</taxon>
        <taxon>Dikarya</taxon>
        <taxon>Basidiomycota</taxon>
        <taxon>Pucciniomycotina</taxon>
        <taxon>Microbotryomycetes</taxon>
        <taxon>Sporidiobolales</taxon>
        <taxon>Sporidiobolaceae</taxon>
        <taxon>Rhodotorula</taxon>
    </lineage>
</organism>
<feature type="compositionally biased region" description="Low complexity" evidence="1">
    <location>
        <begin position="776"/>
        <end position="795"/>
    </location>
</feature>
<dbReference type="OrthoDB" id="2527107at2759"/>
<comment type="caution">
    <text evidence="2">The sequence shown here is derived from an EMBL/GenBank/DDBJ whole genome shotgun (WGS) entry which is preliminary data.</text>
</comment>
<feature type="region of interest" description="Disordered" evidence="1">
    <location>
        <begin position="357"/>
        <end position="402"/>
    </location>
</feature>
<dbReference type="Proteomes" id="UP000237144">
    <property type="component" value="Unassembled WGS sequence"/>
</dbReference>
<proteinExistence type="predicted"/>
<feature type="compositionally biased region" description="Low complexity" evidence="1">
    <location>
        <begin position="698"/>
        <end position="708"/>
    </location>
</feature>
<evidence type="ECO:0000256" key="1">
    <source>
        <dbReference type="SAM" id="MobiDB-lite"/>
    </source>
</evidence>
<reference evidence="2 3" key="1">
    <citation type="journal article" date="2018" name="Front. Microbiol.">
        <title>Prospects for Fungal Bioremediation of Acidic Radioactive Waste Sites: Characterization and Genome Sequence of Rhodotorula taiwanensis MD1149.</title>
        <authorList>
            <person name="Tkavc R."/>
            <person name="Matrosova V.Y."/>
            <person name="Grichenko O.E."/>
            <person name="Gostincar C."/>
            <person name="Volpe R.P."/>
            <person name="Klimenkova P."/>
            <person name="Gaidamakova E.K."/>
            <person name="Zhou C.E."/>
            <person name="Stewart B.J."/>
            <person name="Lyman M.G."/>
            <person name="Malfatti S.A."/>
            <person name="Rubinfeld B."/>
            <person name="Courtot M."/>
            <person name="Singh J."/>
            <person name="Dalgard C.L."/>
            <person name="Hamilton T."/>
            <person name="Frey K.G."/>
            <person name="Gunde-Cimerman N."/>
            <person name="Dugan L."/>
            <person name="Daly M.J."/>
        </authorList>
    </citation>
    <scope>NUCLEOTIDE SEQUENCE [LARGE SCALE GENOMIC DNA]</scope>
    <source>
        <strain evidence="2 3">MD1149</strain>
    </source>
</reference>
<gene>
    <name evidence="2" type="ORF">BMF94_0846</name>
</gene>
<feature type="region of interest" description="Disordered" evidence="1">
    <location>
        <begin position="698"/>
        <end position="829"/>
    </location>
</feature>
<feature type="region of interest" description="Disordered" evidence="1">
    <location>
        <begin position="218"/>
        <end position="256"/>
    </location>
</feature>
<feature type="compositionally biased region" description="Polar residues" evidence="1">
    <location>
        <begin position="585"/>
        <end position="605"/>
    </location>
</feature>
<feature type="compositionally biased region" description="Polar residues" evidence="1">
    <location>
        <begin position="741"/>
        <end position="775"/>
    </location>
</feature>
<name>A0A2S5BH98_9BASI</name>
<keyword evidence="3" id="KW-1185">Reference proteome</keyword>
<sequence length="829" mass="86321">MNRILDDLDPYAGQAPSVHASFIQSTDSDSVDWLASLGAGYPRRRGHGGGSFDAAERSALIDFTASPPAPPPAAHGDPSSTSRPRRTAPLSLLDDSFAYDSSPIRITVAEDSDASTETAYLPPIEEPSRIEVKENVGNGAATRARPVRKRWSVMSRLKDEQETQSRSSLSPPAKQLTPLKQADQSTFFSPTQLEAVDVSLIADEGGSFLATMADSSDTVDSSRFVPVPPPVASTSASASREEDLSATSRSREDSGGMSVLLQRLDIAGDASDRKDLGLAKSSILPASLTSSHRRALQQSVAPSSSLAGPLDATFALDEPTRGDVSLLNCSTASFKDYRDSPRKPRLALATHTEDWSLEIERDDRDDTESEGDGGKTPRPTRKAPRVSDATSEGSSGASFRLDGLQTSTLGTAILNQSPPTAALKPESTGTLRLEYGLDSLPSCGSTACSRSPPLSPVSDLASSTCTVVAPNLAGSGTTNTVREGDLLGVEALAPRPVLRTSERSDSSSGSVSAQGKTLSGAERLKKRLEELRAQKNAGAAPQESASLRRSGSLRASGSARIGPAVAMTTTPARRMLMRRSLAPATVSSLAPSTTGRLPRSRSSILPASAGSMNAPAPTTPGERKESTAMRLERLRSERKERDLARTATPGRAGGGLIRSASFVAPRQSLASSTGPTARRLPSSRSLADLAPLGVETAGPAARPAVRRGSLLPAPAPSRRTSLVPAAPRPRMSLAPPGSSGPAAQQSLTRSGGSSARMSVAPSTSIRRSSSLQQVVPISAASGRRSSIAAASGRPAFATIAPPQARTSLKPAAAARAPRSSLAAVPQRRL</sequence>
<dbReference type="EMBL" id="PJQD01000008">
    <property type="protein sequence ID" value="POY76123.1"/>
    <property type="molecule type" value="Genomic_DNA"/>
</dbReference>
<feature type="compositionally biased region" description="Low complexity" evidence="1">
    <location>
        <begin position="804"/>
        <end position="823"/>
    </location>
</feature>
<feature type="compositionally biased region" description="Polar residues" evidence="1">
    <location>
        <begin position="388"/>
        <end position="397"/>
    </location>
</feature>